<keyword evidence="3" id="KW-0548">Nucleotidyltransferase</keyword>
<dbReference type="PROSITE" id="PS51831">
    <property type="entry name" value="HD"/>
    <property type="match status" value="1"/>
</dbReference>
<dbReference type="InterPro" id="IPR003607">
    <property type="entry name" value="HD/PDEase_dom"/>
</dbReference>
<dbReference type="PANTHER" id="PTHR47545:SF1">
    <property type="entry name" value="MULTIFUNCTIONAL CCA PROTEIN"/>
    <property type="match status" value="1"/>
</dbReference>
<dbReference type="GO" id="GO:0000166">
    <property type="term" value="F:nucleotide binding"/>
    <property type="evidence" value="ECO:0007669"/>
    <property type="project" value="UniProtKB-KW"/>
</dbReference>
<keyword evidence="1" id="KW-0547">Nucleotide-binding</keyword>
<dbReference type="GO" id="GO:0004810">
    <property type="term" value="F:CCA tRNA nucleotidyltransferase activity"/>
    <property type="evidence" value="ECO:0007669"/>
    <property type="project" value="UniProtKB-EC"/>
</dbReference>
<feature type="domain" description="HD" evidence="2">
    <location>
        <begin position="29"/>
        <end position="120"/>
    </location>
</feature>
<dbReference type="EC" id="2.7.7.72" evidence="3"/>
<dbReference type="InterPro" id="IPR050124">
    <property type="entry name" value="tRNA_CCA-adding_enzyme"/>
</dbReference>
<dbReference type="InterPro" id="IPR006674">
    <property type="entry name" value="HD_domain"/>
</dbReference>
<protein>
    <submittedName>
        <fullName evidence="3">tRNA nucleotidyltransferase</fullName>
        <ecNumber evidence="3">2.7.7.72</ecNumber>
    </submittedName>
</protein>
<sequence length="120" mass="13605">MRRAQVLLPEVDALFGVPQRADYHPEIDSGIHTLMTLQRAADMGLSLPERYAALLHDLGKAKTPPDILPRHHGHDINGVEPVREVNQRLRAPRQCAELAELVCRWHIIFHQVGQLKAKPF</sequence>
<dbReference type="SUPFAM" id="SSF81891">
    <property type="entry name" value="Poly A polymerase C-terminal region-like"/>
    <property type="match status" value="1"/>
</dbReference>
<dbReference type="Gene3D" id="1.10.3090.10">
    <property type="entry name" value="cca-adding enzyme, domain 2"/>
    <property type="match status" value="1"/>
</dbReference>
<dbReference type="EMBL" id="UGRI01000001">
    <property type="protein sequence ID" value="SUA21723.1"/>
    <property type="molecule type" value="Genomic_DNA"/>
</dbReference>
<proteinExistence type="predicted"/>
<evidence type="ECO:0000313" key="3">
    <source>
        <dbReference type="EMBL" id="SUA21723.1"/>
    </source>
</evidence>
<dbReference type="CDD" id="cd00077">
    <property type="entry name" value="HDc"/>
    <property type="match status" value="1"/>
</dbReference>
<dbReference type="Pfam" id="PF01966">
    <property type="entry name" value="HD"/>
    <property type="match status" value="1"/>
</dbReference>
<dbReference type="AlphaFoldDB" id="A0A378VZ18"/>
<evidence type="ECO:0000259" key="2">
    <source>
        <dbReference type="PROSITE" id="PS51831"/>
    </source>
</evidence>
<gene>
    <name evidence="3" type="primary">cca_4</name>
    <name evidence="3" type="ORF">NCTC11421_01621</name>
</gene>
<organism evidence="3">
    <name type="scientific">Neisseria gonorrhoeae</name>
    <dbReference type="NCBI Taxonomy" id="485"/>
    <lineage>
        <taxon>Bacteria</taxon>
        <taxon>Pseudomonadati</taxon>
        <taxon>Pseudomonadota</taxon>
        <taxon>Betaproteobacteria</taxon>
        <taxon>Neisseriales</taxon>
        <taxon>Neisseriaceae</taxon>
        <taxon>Neisseria</taxon>
    </lineage>
</organism>
<reference evidence="3" key="1">
    <citation type="submission" date="2018-06" db="EMBL/GenBank/DDBJ databases">
        <authorList>
            <consortium name="Pathogen Informatics"/>
            <person name="Doyle S."/>
        </authorList>
    </citation>
    <scope>NUCLEOTIDE SEQUENCE [LARGE SCALE GENOMIC DNA]</scope>
    <source>
        <strain evidence="3">NCTC11421</strain>
    </source>
</reference>
<name>A0A378VZ18_NEIGO</name>
<keyword evidence="3" id="KW-0808">Transferase</keyword>
<accession>A0A378VZ18</accession>
<evidence type="ECO:0000256" key="1">
    <source>
        <dbReference type="ARBA" id="ARBA00022741"/>
    </source>
</evidence>
<dbReference type="PANTHER" id="PTHR47545">
    <property type="entry name" value="MULTIFUNCTIONAL CCA PROTEIN"/>
    <property type="match status" value="1"/>
</dbReference>